<dbReference type="InterPro" id="IPR020845">
    <property type="entry name" value="AMP-binding_CS"/>
</dbReference>
<reference evidence="3 4" key="1">
    <citation type="submission" date="2020-09" db="EMBL/GenBank/DDBJ databases">
        <title>Characterization and genome sequencing of Ruminiclostridium sp. nov. MA18.</title>
        <authorList>
            <person name="Rettenmaier R."/>
            <person name="Kowollik M.-L."/>
            <person name="Liebl W."/>
            <person name="Zverlov V."/>
        </authorList>
    </citation>
    <scope>NUCLEOTIDE SEQUENCE [LARGE SCALE GENOMIC DNA]</scope>
    <source>
        <strain evidence="3 4">MA18</strain>
    </source>
</reference>
<sequence>MNCCDYLFNISNELLDNEVIVDSENGRRYTYRELQIAVKKFAKYLMDRGFKKGSTIAIHLYNGSETVIAYLACQYCGIISCIVDPMFKPFELQYYLEDSKSVCLITFMKNDKDIKEIGLDITIMHDTDVDMVCDGIDFEQIEQEPHDVSEDEVSIILYTSGSTSKPKGVMHNVYRCKAHVAIQQEIGYTFKESDRLVCFVPFSHAYGCVDILFDAMEYGACVVMMRSFQPQKLARLIESEGITHLFGVPTHYAQLLRYDSIIPQLKKLKAAFVAAAPLNHTTAIQWGEKTGIYLNEGYGLSETCTLTIFRDSSIAITPGNVGKPTTKVATVEIVDESGNPLGQNEVGEIRVKGPNVMLGYWNKPEETSKKLKDGWFYTGDFAYKNSNDEFILCGRNTEFINVAGIKVSPIDVESVLNQHPFVSESAVISQKDEMYGEVVKAFVVLKPEKTLTERELIKFVSSKLSSFSVPKSITYIEQFPRNNIGKIDKNALSKY</sequence>
<keyword evidence="4" id="KW-1185">Reference proteome</keyword>
<dbReference type="Pfam" id="PF13193">
    <property type="entry name" value="AMP-binding_C"/>
    <property type="match status" value="1"/>
</dbReference>
<dbReference type="SUPFAM" id="SSF56801">
    <property type="entry name" value="Acetyl-CoA synthetase-like"/>
    <property type="match status" value="1"/>
</dbReference>
<feature type="domain" description="AMP-dependent synthetase/ligase" evidence="1">
    <location>
        <begin position="16"/>
        <end position="361"/>
    </location>
</feature>
<accession>A0A4U7JD79</accession>
<evidence type="ECO:0000313" key="3">
    <source>
        <dbReference type="EMBL" id="QNU66868.1"/>
    </source>
</evidence>
<dbReference type="GO" id="GO:0016405">
    <property type="term" value="F:CoA-ligase activity"/>
    <property type="evidence" value="ECO:0007669"/>
    <property type="project" value="TreeGrafter"/>
</dbReference>
<dbReference type="InterPro" id="IPR042099">
    <property type="entry name" value="ANL_N_sf"/>
</dbReference>
<dbReference type="InterPro" id="IPR025110">
    <property type="entry name" value="AMP-bd_C"/>
</dbReference>
<dbReference type="Gene3D" id="3.40.50.12780">
    <property type="entry name" value="N-terminal domain of ligase-like"/>
    <property type="match status" value="1"/>
</dbReference>
<evidence type="ECO:0000259" key="1">
    <source>
        <dbReference type="Pfam" id="PF00501"/>
    </source>
</evidence>
<gene>
    <name evidence="3" type="ORF">EHE19_018905</name>
</gene>
<dbReference type="Pfam" id="PF00501">
    <property type="entry name" value="AMP-binding"/>
    <property type="match status" value="1"/>
</dbReference>
<feature type="domain" description="AMP-binding enzyme C-terminal" evidence="2">
    <location>
        <begin position="412"/>
        <end position="486"/>
    </location>
</feature>
<dbReference type="PROSITE" id="PS00455">
    <property type="entry name" value="AMP_BINDING"/>
    <property type="match status" value="1"/>
</dbReference>
<evidence type="ECO:0000313" key="4">
    <source>
        <dbReference type="Proteomes" id="UP000306409"/>
    </source>
</evidence>
<proteinExistence type="predicted"/>
<protein>
    <submittedName>
        <fullName evidence="3">AMP-binding protein</fullName>
    </submittedName>
</protein>
<dbReference type="RefSeq" id="WP_137698778.1">
    <property type="nucleotide sequence ID" value="NZ_CP061336.1"/>
</dbReference>
<dbReference type="InterPro" id="IPR000873">
    <property type="entry name" value="AMP-dep_synth/lig_dom"/>
</dbReference>
<dbReference type="PANTHER" id="PTHR24096">
    <property type="entry name" value="LONG-CHAIN-FATTY-ACID--COA LIGASE"/>
    <property type="match status" value="1"/>
</dbReference>
<dbReference type="Proteomes" id="UP000306409">
    <property type="component" value="Chromosome"/>
</dbReference>
<dbReference type="Gene3D" id="3.30.300.30">
    <property type="match status" value="1"/>
</dbReference>
<dbReference type="KEGG" id="rher:EHE19_018905"/>
<organism evidence="3 4">
    <name type="scientific">Ruminiclostridium herbifermentans</name>
    <dbReference type="NCBI Taxonomy" id="2488810"/>
    <lineage>
        <taxon>Bacteria</taxon>
        <taxon>Bacillati</taxon>
        <taxon>Bacillota</taxon>
        <taxon>Clostridia</taxon>
        <taxon>Eubacteriales</taxon>
        <taxon>Oscillospiraceae</taxon>
        <taxon>Ruminiclostridium</taxon>
    </lineage>
</organism>
<dbReference type="AlphaFoldDB" id="A0A4U7JD79"/>
<evidence type="ECO:0000259" key="2">
    <source>
        <dbReference type="Pfam" id="PF13193"/>
    </source>
</evidence>
<dbReference type="OrthoDB" id="9778383at2"/>
<name>A0A4U7JD79_9FIRM</name>
<dbReference type="EMBL" id="CP061336">
    <property type="protein sequence ID" value="QNU66868.1"/>
    <property type="molecule type" value="Genomic_DNA"/>
</dbReference>
<dbReference type="InterPro" id="IPR045851">
    <property type="entry name" value="AMP-bd_C_sf"/>
</dbReference>